<sequence length="349" mass="35288">MRRVLVAVLVFAIVLQGFAGIASAQSGQRLGGTVVVEEGETVNGFTSYAGRVVVRGQVEGDLTAIAGRVVVEEGGTVTGRVRAIGGSAVIAGRTGGNAVAYAGRVTVAETGRVGGSFGAVAGSAVIAGTVQDDATTVAGSVTLEPSANIDGFLTYVGDYEDRGGRVSLGARHVSELSLLPSLTGAGSVLFSLYLLIAELFAGAVLLTAFPSFAEDAADTVVEEPQRVALAGLVGVIGVPVVAVLSALTVVGLPLAVAGLVGLAVLLWVGSIYGRYLLGAVLLSYTERDDRYLALVVGLLLVLAVSLVPVLGDLVRVLLALAGVGVVMLGLYVAYESVGDRRTPPGADRL</sequence>
<feature type="domain" description="DUF8173" evidence="2">
    <location>
        <begin position="191"/>
        <end position="329"/>
    </location>
</feature>
<dbReference type="InterPro" id="IPR007607">
    <property type="entry name" value="BacA/B"/>
</dbReference>
<evidence type="ECO:0000259" key="2">
    <source>
        <dbReference type="Pfam" id="PF26514"/>
    </source>
</evidence>
<protein>
    <submittedName>
        <fullName evidence="3">Cell shape determination protein CcmA</fullName>
    </submittedName>
</protein>
<reference evidence="3 4" key="1">
    <citation type="submission" date="2018-06" db="EMBL/GenBank/DDBJ databases">
        <title>Natronomonas sp. F16-60 a new haloarchaeon isolated from a solar saltern of Isla Cristina, Huelva, Spain.</title>
        <authorList>
            <person name="Duran-Viseras A."/>
            <person name="Sanchez-Porro C."/>
            <person name="Ventosa A."/>
        </authorList>
    </citation>
    <scope>NUCLEOTIDE SEQUENCE [LARGE SCALE GENOMIC DNA]</scope>
    <source>
        <strain evidence="3 4">F16-60</strain>
    </source>
</reference>
<evidence type="ECO:0000313" key="4">
    <source>
        <dbReference type="Proteomes" id="UP000319894"/>
    </source>
</evidence>
<gene>
    <name evidence="3" type="ORF">DP107_04845</name>
</gene>
<dbReference type="RefSeq" id="WP_144261021.1">
    <property type="nucleotide sequence ID" value="NZ_QMDX01000002.1"/>
</dbReference>
<dbReference type="Proteomes" id="UP000319894">
    <property type="component" value="Unassembled WGS sequence"/>
</dbReference>
<proteinExistence type="predicted"/>
<feature type="transmembrane region" description="Helical" evidence="1">
    <location>
        <begin position="184"/>
        <end position="206"/>
    </location>
</feature>
<dbReference type="InParanoid" id="A0A554NCT0"/>
<keyword evidence="4" id="KW-1185">Reference proteome</keyword>
<feature type="transmembrane region" description="Helical" evidence="1">
    <location>
        <begin position="227"/>
        <end position="250"/>
    </location>
</feature>
<dbReference type="Pfam" id="PF26514">
    <property type="entry name" value="DUF8173"/>
    <property type="match status" value="1"/>
</dbReference>
<dbReference type="OrthoDB" id="293642at2157"/>
<keyword evidence="1" id="KW-0472">Membrane</keyword>
<dbReference type="Pfam" id="PF04519">
    <property type="entry name" value="Bactofilin"/>
    <property type="match status" value="1"/>
</dbReference>
<dbReference type="InterPro" id="IPR058486">
    <property type="entry name" value="DUF8173"/>
</dbReference>
<keyword evidence="1" id="KW-0812">Transmembrane</keyword>
<accession>A0A554NCT0</accession>
<organism evidence="3 4">
    <name type="scientific">Haloglomus irregulare</name>
    <dbReference type="NCBI Taxonomy" id="2234134"/>
    <lineage>
        <taxon>Archaea</taxon>
        <taxon>Methanobacteriati</taxon>
        <taxon>Methanobacteriota</taxon>
        <taxon>Stenosarchaea group</taxon>
        <taxon>Halobacteria</taxon>
        <taxon>Halobacteriales</taxon>
        <taxon>Natronomonadaceae</taxon>
        <taxon>Haloglomus</taxon>
    </lineage>
</organism>
<evidence type="ECO:0000313" key="3">
    <source>
        <dbReference type="EMBL" id="TSD15182.1"/>
    </source>
</evidence>
<feature type="transmembrane region" description="Helical" evidence="1">
    <location>
        <begin position="256"/>
        <end position="284"/>
    </location>
</feature>
<feature type="transmembrane region" description="Helical" evidence="1">
    <location>
        <begin position="291"/>
        <end position="310"/>
    </location>
</feature>
<keyword evidence="1" id="KW-1133">Transmembrane helix</keyword>
<feature type="transmembrane region" description="Helical" evidence="1">
    <location>
        <begin position="316"/>
        <end position="334"/>
    </location>
</feature>
<comment type="caution">
    <text evidence="3">The sequence shown here is derived from an EMBL/GenBank/DDBJ whole genome shotgun (WGS) entry which is preliminary data.</text>
</comment>
<dbReference type="EMBL" id="QMDX01000002">
    <property type="protein sequence ID" value="TSD15182.1"/>
    <property type="molecule type" value="Genomic_DNA"/>
</dbReference>
<evidence type="ECO:0000256" key="1">
    <source>
        <dbReference type="SAM" id="Phobius"/>
    </source>
</evidence>
<dbReference type="AlphaFoldDB" id="A0A554NCT0"/>
<name>A0A554NCT0_9EURY</name>